<evidence type="ECO:0000256" key="1">
    <source>
        <dbReference type="ARBA" id="ARBA00022679"/>
    </source>
</evidence>
<dbReference type="PANTHER" id="PTHR43861">
    <property type="entry name" value="TRANS-ACONITATE 2-METHYLTRANSFERASE-RELATED"/>
    <property type="match status" value="1"/>
</dbReference>
<organism evidence="4">
    <name type="scientific">Paraconexibacter sp. AEG42_29</name>
    <dbReference type="NCBI Taxonomy" id="2997339"/>
    <lineage>
        <taxon>Bacteria</taxon>
        <taxon>Bacillati</taxon>
        <taxon>Actinomycetota</taxon>
        <taxon>Thermoleophilia</taxon>
        <taxon>Solirubrobacterales</taxon>
        <taxon>Paraconexibacteraceae</taxon>
        <taxon>Paraconexibacter</taxon>
    </lineage>
</organism>
<dbReference type="KEGG" id="parq:DSM112329_04917"/>
<keyword evidence="4" id="KW-0830">Ubiquinone</keyword>
<proteinExistence type="predicted"/>
<dbReference type="RefSeq" id="WP_354699208.1">
    <property type="nucleotide sequence ID" value="NZ_CP114014.1"/>
</dbReference>
<dbReference type="EMBL" id="CP114014">
    <property type="protein sequence ID" value="XAY08022.1"/>
    <property type="molecule type" value="Genomic_DNA"/>
</dbReference>
<feature type="coiled-coil region" evidence="2">
    <location>
        <begin position="285"/>
        <end position="319"/>
    </location>
</feature>
<gene>
    <name evidence="4" type="primary">coq3_4</name>
    <name evidence="4" type="ORF">DSM112329_04917</name>
</gene>
<keyword evidence="1 4" id="KW-0808">Transferase</keyword>
<evidence type="ECO:0000313" key="4">
    <source>
        <dbReference type="EMBL" id="XAY08022.1"/>
    </source>
</evidence>
<name>A0AAU7B1Y5_9ACTN</name>
<protein>
    <submittedName>
        <fullName evidence="4">Ubiquinone biosynthesis O-methyltransferase, mitochondrial</fullName>
        <ecNumber evidence="4">2.1.1.222</ecNumber>
    </submittedName>
</protein>
<dbReference type="EC" id="2.1.1.222" evidence="4"/>
<dbReference type="Gene3D" id="3.40.50.150">
    <property type="entry name" value="Vaccinia Virus protein VP39"/>
    <property type="match status" value="1"/>
</dbReference>
<dbReference type="CDD" id="cd02440">
    <property type="entry name" value="AdoMet_MTases"/>
    <property type="match status" value="1"/>
</dbReference>
<dbReference type="InterPro" id="IPR029063">
    <property type="entry name" value="SAM-dependent_MTases_sf"/>
</dbReference>
<evidence type="ECO:0000256" key="2">
    <source>
        <dbReference type="SAM" id="Coils"/>
    </source>
</evidence>
<dbReference type="SUPFAM" id="SSF53335">
    <property type="entry name" value="S-adenosyl-L-methionine-dependent methyltransferases"/>
    <property type="match status" value="1"/>
</dbReference>
<dbReference type="GO" id="GO:0102208">
    <property type="term" value="F:2-polyprenyl-6-hydroxyphenol methylase activity"/>
    <property type="evidence" value="ECO:0007669"/>
    <property type="project" value="UniProtKB-EC"/>
</dbReference>
<reference evidence="4" key="1">
    <citation type="submission" date="2022-12" db="EMBL/GenBank/DDBJ databases">
        <title>Paraconexibacter alkalitolerans sp. nov. and Baekduia alba sp. nov., isolated from soil and emended description of the genera Paraconexibacter (Chun et al., 2020) and Baekduia (An et al., 2020).</title>
        <authorList>
            <person name="Vieira S."/>
            <person name="Huber K.J."/>
            <person name="Geppert A."/>
            <person name="Wolf J."/>
            <person name="Neumann-Schaal M."/>
            <person name="Muesken M."/>
            <person name="Overmann J."/>
        </authorList>
    </citation>
    <scope>NUCLEOTIDE SEQUENCE</scope>
    <source>
        <strain evidence="4">AEG42_29</strain>
    </source>
</reference>
<keyword evidence="4" id="KW-0489">Methyltransferase</keyword>
<dbReference type="GO" id="GO:0032259">
    <property type="term" value="P:methylation"/>
    <property type="evidence" value="ECO:0007669"/>
    <property type="project" value="UniProtKB-KW"/>
</dbReference>
<keyword evidence="2" id="KW-0175">Coiled coil</keyword>
<sequence>MGVDERLSLDAVSEHTLIAAEHRHRYELAAAAAPGKRVLDLCCGAGYGSAMLADAGGTVTGVDRDAAAVDTAQASIGNGRDVTFVAADALEYLRSVAPGTFDLVVCFEGLEHLPDVGLVVAELHRLVIGGAAMMASVPNSATFGEDNEFHLTDFDLESTRALFGAFDDLTLAYQTHAEGSLIRGAAAAPVTATVHETGEQDLDWANHFLVLAGGLDADALLDDASLHLAVGPVNHRYMRGLERANAALLATNGRLSRERLGLGAAGGASAALRREDEVASLHAAVVAAGAREQQLRDELAALEAEAVDARAERDGYRRAHMAVHSSRLTNLAARLAGHRFPRS</sequence>
<dbReference type="InterPro" id="IPR041698">
    <property type="entry name" value="Methyltransf_25"/>
</dbReference>
<evidence type="ECO:0000259" key="3">
    <source>
        <dbReference type="Pfam" id="PF13649"/>
    </source>
</evidence>
<feature type="domain" description="Methyltransferase" evidence="3">
    <location>
        <begin position="38"/>
        <end position="127"/>
    </location>
</feature>
<dbReference type="AlphaFoldDB" id="A0AAU7B1Y5"/>
<accession>A0AAU7B1Y5</accession>
<dbReference type="Pfam" id="PF13649">
    <property type="entry name" value="Methyltransf_25"/>
    <property type="match status" value="1"/>
</dbReference>